<keyword evidence="3" id="KW-1185">Reference proteome</keyword>
<dbReference type="InterPro" id="IPR046913">
    <property type="entry name" value="ABC-3C_CTD7"/>
</dbReference>
<evidence type="ECO:0000313" key="2">
    <source>
        <dbReference type="EMBL" id="MFD2866901.1"/>
    </source>
</evidence>
<comment type="caution">
    <text evidence="2">The sequence shown here is derived from an EMBL/GenBank/DDBJ whole genome shotgun (WGS) entry which is preliminary data.</text>
</comment>
<dbReference type="RefSeq" id="WP_377130554.1">
    <property type="nucleotide sequence ID" value="NZ_JBHUON010000044.1"/>
</dbReference>
<dbReference type="EMBL" id="JBHUON010000044">
    <property type="protein sequence ID" value="MFD2866901.1"/>
    <property type="molecule type" value="Genomic_DNA"/>
</dbReference>
<evidence type="ECO:0000259" key="1">
    <source>
        <dbReference type="Pfam" id="PF20283"/>
    </source>
</evidence>
<accession>A0ABW5XVB3</accession>
<sequence length="399" mass="45926">MNNLNNLHSADGSILGFLYQIERALMWLSTSSSETEVGVEVDDDITVKLIEGQDITNIYEQAKHSQTTKVPFSNSSVDLWKTLSIWVEAIQSGRLKVENAIFSLLTNKKMPQDRLAITLSNAKAKDKVVMATVLTDLKTRASKLPKSMEDFATIILNCPDAVLEKIIDKITVLDNTFTHNSTELKKKLKDNLSASEDLPFNYIYRSLFGFVSETLIDKWRNREPGWISVKAFNQQYSQLVADFKKKSFYEQTVDSLPIDLQDVENNKGKVYVEQLHKIGCDEEEVIEAIHDFIRAASERSRLAEDGEISKQKFELYYDDLLNYWKSISKPKFRFAQKGAFAQVGYEVYYTCIAYKGKINNYEPEQGYTHKGTYHYLSDQIKLGWHPEWESIKKKKKNDK</sequence>
<protein>
    <submittedName>
        <fullName evidence="2">ABC-three component system protein</fullName>
    </submittedName>
</protein>
<reference evidence="3" key="1">
    <citation type="journal article" date="2019" name="Int. J. Syst. Evol. Microbiol.">
        <title>The Global Catalogue of Microorganisms (GCM) 10K type strain sequencing project: providing services to taxonomists for standard genome sequencing and annotation.</title>
        <authorList>
            <consortium name="The Broad Institute Genomics Platform"/>
            <consortium name="The Broad Institute Genome Sequencing Center for Infectious Disease"/>
            <person name="Wu L."/>
            <person name="Ma J."/>
        </authorList>
    </citation>
    <scope>NUCLEOTIDE SEQUENCE [LARGE SCALE GENOMIC DNA]</scope>
    <source>
        <strain evidence="3">KCTC 52232</strain>
    </source>
</reference>
<dbReference type="Proteomes" id="UP001597601">
    <property type="component" value="Unassembled WGS sequence"/>
</dbReference>
<name>A0ABW5XVB3_9SPHI</name>
<dbReference type="Pfam" id="PF20283">
    <property type="entry name" value="CTD7"/>
    <property type="match status" value="1"/>
</dbReference>
<evidence type="ECO:0000313" key="3">
    <source>
        <dbReference type="Proteomes" id="UP001597601"/>
    </source>
</evidence>
<feature type="domain" description="ABC-three component systems C-terminal" evidence="1">
    <location>
        <begin position="271"/>
        <end position="390"/>
    </location>
</feature>
<gene>
    <name evidence="2" type="ORF">ACFSYC_19555</name>
</gene>
<organism evidence="2 3">
    <name type="scientific">Mucilaginibacter antarcticus</name>
    <dbReference type="NCBI Taxonomy" id="1855725"/>
    <lineage>
        <taxon>Bacteria</taxon>
        <taxon>Pseudomonadati</taxon>
        <taxon>Bacteroidota</taxon>
        <taxon>Sphingobacteriia</taxon>
        <taxon>Sphingobacteriales</taxon>
        <taxon>Sphingobacteriaceae</taxon>
        <taxon>Mucilaginibacter</taxon>
    </lineage>
</organism>
<proteinExistence type="predicted"/>